<dbReference type="GO" id="GO:0016874">
    <property type="term" value="F:ligase activity"/>
    <property type="evidence" value="ECO:0007669"/>
    <property type="project" value="UniProtKB-KW"/>
</dbReference>
<dbReference type="EMBL" id="DXCK01000108">
    <property type="protein sequence ID" value="HIZ02146.1"/>
    <property type="molecule type" value="Genomic_DNA"/>
</dbReference>
<protein>
    <submittedName>
        <fullName evidence="1">Carboxylate--amine ligase</fullName>
    </submittedName>
</protein>
<organism evidence="1 2">
    <name type="scientific">Candidatus Bacteroides merdipullorum</name>
    <dbReference type="NCBI Taxonomy" id="2838474"/>
    <lineage>
        <taxon>Bacteria</taxon>
        <taxon>Pseudomonadati</taxon>
        <taxon>Bacteroidota</taxon>
        <taxon>Bacteroidia</taxon>
        <taxon>Bacteroidales</taxon>
        <taxon>Bacteroidaceae</taxon>
        <taxon>Bacteroides</taxon>
    </lineage>
</organism>
<dbReference type="AlphaFoldDB" id="A0A9D2A669"/>
<proteinExistence type="predicted"/>
<keyword evidence="1" id="KW-0436">Ligase</keyword>
<name>A0A9D2A669_9BACE</name>
<dbReference type="Gene3D" id="3.40.50.20">
    <property type="match status" value="1"/>
</dbReference>
<gene>
    <name evidence="1" type="ORF">H9819_07860</name>
</gene>
<dbReference type="Proteomes" id="UP000824023">
    <property type="component" value="Unassembled WGS sequence"/>
</dbReference>
<evidence type="ECO:0000313" key="2">
    <source>
        <dbReference type="Proteomes" id="UP000824023"/>
    </source>
</evidence>
<feature type="non-terminal residue" evidence="1">
    <location>
        <position position="66"/>
    </location>
</feature>
<accession>A0A9D2A669</accession>
<reference evidence="1" key="2">
    <citation type="submission" date="2021-04" db="EMBL/GenBank/DDBJ databases">
        <authorList>
            <person name="Gilroy R."/>
        </authorList>
    </citation>
    <scope>NUCLEOTIDE SEQUENCE</scope>
    <source>
        <strain evidence="1">ChiHjej12B11-24981</strain>
    </source>
</reference>
<reference evidence="1" key="1">
    <citation type="journal article" date="2021" name="PeerJ">
        <title>Extensive microbial diversity within the chicken gut microbiome revealed by metagenomics and culture.</title>
        <authorList>
            <person name="Gilroy R."/>
            <person name="Ravi A."/>
            <person name="Getino M."/>
            <person name="Pursley I."/>
            <person name="Horton D.L."/>
            <person name="Alikhan N.F."/>
            <person name="Baker D."/>
            <person name="Gharbi K."/>
            <person name="Hall N."/>
            <person name="Watson M."/>
            <person name="Adriaenssens E.M."/>
            <person name="Foster-Nyarko E."/>
            <person name="Jarju S."/>
            <person name="Secka A."/>
            <person name="Antonio M."/>
            <person name="Oren A."/>
            <person name="Chaudhuri R.R."/>
            <person name="La Ragione R."/>
            <person name="Hildebrand F."/>
            <person name="Pallen M.J."/>
        </authorList>
    </citation>
    <scope>NUCLEOTIDE SEQUENCE</scope>
    <source>
        <strain evidence="1">ChiHjej12B11-24981</strain>
    </source>
</reference>
<evidence type="ECO:0000313" key="1">
    <source>
        <dbReference type="EMBL" id="HIZ02146.1"/>
    </source>
</evidence>
<dbReference type="InterPro" id="IPR016185">
    <property type="entry name" value="PreATP-grasp_dom_sf"/>
</dbReference>
<sequence>MKQKKLMLLGGLRYLLPVIEAAHKLGIYVITCDYIPDNIAHKYSDEYHNVSIVDKEAVLELARKLQ</sequence>
<comment type="caution">
    <text evidence="1">The sequence shown here is derived from an EMBL/GenBank/DDBJ whole genome shotgun (WGS) entry which is preliminary data.</text>
</comment>
<dbReference type="SUPFAM" id="SSF52440">
    <property type="entry name" value="PreATP-grasp domain"/>
    <property type="match status" value="1"/>
</dbReference>